<organism evidence="2 3">
    <name type="scientific">Miscanthus lutarioriparius</name>
    <dbReference type="NCBI Taxonomy" id="422564"/>
    <lineage>
        <taxon>Eukaryota</taxon>
        <taxon>Viridiplantae</taxon>
        <taxon>Streptophyta</taxon>
        <taxon>Embryophyta</taxon>
        <taxon>Tracheophyta</taxon>
        <taxon>Spermatophyta</taxon>
        <taxon>Magnoliopsida</taxon>
        <taxon>Liliopsida</taxon>
        <taxon>Poales</taxon>
        <taxon>Poaceae</taxon>
        <taxon>PACMAD clade</taxon>
        <taxon>Panicoideae</taxon>
        <taxon>Andropogonodae</taxon>
        <taxon>Andropogoneae</taxon>
        <taxon>Saccharinae</taxon>
        <taxon>Miscanthus</taxon>
    </lineage>
</organism>
<protein>
    <submittedName>
        <fullName evidence="2">Uncharacterized protein</fullName>
    </submittedName>
</protein>
<feature type="region of interest" description="Disordered" evidence="1">
    <location>
        <begin position="1"/>
        <end position="96"/>
    </location>
</feature>
<reference evidence="2" key="1">
    <citation type="submission" date="2020-10" db="EMBL/GenBank/DDBJ databases">
        <authorList>
            <person name="Han B."/>
            <person name="Lu T."/>
            <person name="Zhao Q."/>
            <person name="Huang X."/>
            <person name="Zhao Y."/>
        </authorList>
    </citation>
    <scope>NUCLEOTIDE SEQUENCE</scope>
</reference>
<evidence type="ECO:0000256" key="1">
    <source>
        <dbReference type="SAM" id="MobiDB-lite"/>
    </source>
</evidence>
<accession>A0A811P1N6</accession>
<feature type="compositionally biased region" description="Basic and acidic residues" evidence="1">
    <location>
        <begin position="40"/>
        <end position="64"/>
    </location>
</feature>
<feature type="compositionally biased region" description="Basic and acidic residues" evidence="1">
    <location>
        <begin position="71"/>
        <end position="85"/>
    </location>
</feature>
<comment type="caution">
    <text evidence="2">The sequence shown here is derived from an EMBL/GenBank/DDBJ whole genome shotgun (WGS) entry which is preliminary data.</text>
</comment>
<dbReference type="EMBL" id="CAJGYO010000005">
    <property type="protein sequence ID" value="CAD6231959.1"/>
    <property type="molecule type" value="Genomic_DNA"/>
</dbReference>
<feature type="compositionally biased region" description="Low complexity" evidence="1">
    <location>
        <begin position="27"/>
        <end position="36"/>
    </location>
</feature>
<dbReference type="Proteomes" id="UP000604825">
    <property type="component" value="Unassembled WGS sequence"/>
</dbReference>
<keyword evidence="3" id="KW-1185">Reference proteome</keyword>
<evidence type="ECO:0000313" key="2">
    <source>
        <dbReference type="EMBL" id="CAD6231959.1"/>
    </source>
</evidence>
<name>A0A811P1N6_9POAL</name>
<dbReference type="AlphaFoldDB" id="A0A811P1N6"/>
<proteinExistence type="predicted"/>
<sequence length="127" mass="13389">MEIIKGKIPSVTTHREGGGAGSRNRPRSPAAASAAGFRGGDSRAPRIRRREQVTETQRTDRTRDAGGGPRPSKEGSRSGRARRGDAAGGGGVEVCDVPGRVMWGEVGGVREWPPWAALGLPNGYTTR</sequence>
<evidence type="ECO:0000313" key="3">
    <source>
        <dbReference type="Proteomes" id="UP000604825"/>
    </source>
</evidence>
<gene>
    <name evidence="2" type="ORF">NCGR_LOCUS21785</name>
</gene>